<dbReference type="GO" id="GO:0005886">
    <property type="term" value="C:plasma membrane"/>
    <property type="evidence" value="ECO:0007669"/>
    <property type="project" value="TreeGrafter"/>
</dbReference>
<evidence type="ECO:0000256" key="4">
    <source>
        <dbReference type="ARBA" id="ARBA00022989"/>
    </source>
</evidence>
<evidence type="ECO:0000256" key="5">
    <source>
        <dbReference type="ARBA" id="ARBA00023136"/>
    </source>
</evidence>
<accession>A0AAV0M8Z0</accession>
<dbReference type="GO" id="GO:0005794">
    <property type="term" value="C:Golgi apparatus"/>
    <property type="evidence" value="ECO:0007669"/>
    <property type="project" value="TreeGrafter"/>
</dbReference>
<evidence type="ECO:0000256" key="2">
    <source>
        <dbReference type="ARBA" id="ARBA00009457"/>
    </source>
</evidence>
<organism evidence="7 8">
    <name type="scientific">Linum tenue</name>
    <dbReference type="NCBI Taxonomy" id="586396"/>
    <lineage>
        <taxon>Eukaryota</taxon>
        <taxon>Viridiplantae</taxon>
        <taxon>Streptophyta</taxon>
        <taxon>Embryophyta</taxon>
        <taxon>Tracheophyta</taxon>
        <taxon>Spermatophyta</taxon>
        <taxon>Magnoliopsida</taxon>
        <taxon>eudicotyledons</taxon>
        <taxon>Gunneridae</taxon>
        <taxon>Pentapetalae</taxon>
        <taxon>rosids</taxon>
        <taxon>fabids</taxon>
        <taxon>Malpighiales</taxon>
        <taxon>Linaceae</taxon>
        <taxon>Linum</taxon>
    </lineage>
</organism>
<feature type="transmembrane region" description="Helical" evidence="6">
    <location>
        <begin position="57"/>
        <end position="82"/>
    </location>
</feature>
<comment type="similarity">
    <text evidence="2">Belongs to the CDC50/LEM3 family.</text>
</comment>
<keyword evidence="3 6" id="KW-0812">Transmembrane</keyword>
<keyword evidence="8" id="KW-1185">Reference proteome</keyword>
<dbReference type="PANTHER" id="PTHR10926:SF72">
    <property type="entry name" value="ALA-INTERACTING SUBUNIT"/>
    <property type="match status" value="1"/>
</dbReference>
<gene>
    <name evidence="7" type="ORF">LITE_LOCUS27258</name>
</gene>
<evidence type="ECO:0000313" key="8">
    <source>
        <dbReference type="Proteomes" id="UP001154282"/>
    </source>
</evidence>
<proteinExistence type="inferred from homology"/>
<dbReference type="Pfam" id="PF03381">
    <property type="entry name" value="CDC50"/>
    <property type="match status" value="1"/>
</dbReference>
<evidence type="ECO:0000256" key="6">
    <source>
        <dbReference type="SAM" id="Phobius"/>
    </source>
</evidence>
<keyword evidence="4 6" id="KW-1133">Transmembrane helix</keyword>
<dbReference type="InterPro" id="IPR005045">
    <property type="entry name" value="CDC50/LEM3_fam"/>
</dbReference>
<dbReference type="PANTHER" id="PTHR10926">
    <property type="entry name" value="CELL CYCLE CONTROL PROTEIN 50"/>
    <property type="match status" value="1"/>
</dbReference>
<dbReference type="AlphaFoldDB" id="A0AAV0M8Z0"/>
<reference evidence="7" key="1">
    <citation type="submission" date="2022-08" db="EMBL/GenBank/DDBJ databases">
        <authorList>
            <person name="Gutierrez-Valencia J."/>
        </authorList>
    </citation>
    <scope>NUCLEOTIDE SEQUENCE</scope>
</reference>
<dbReference type="EMBL" id="CAMGYJ010000007">
    <property type="protein sequence ID" value="CAI0442439.1"/>
    <property type="molecule type" value="Genomic_DNA"/>
</dbReference>
<comment type="caution">
    <text evidence="7">The sequence shown here is derived from an EMBL/GenBank/DDBJ whole genome shotgun (WGS) entry which is preliminary data.</text>
</comment>
<keyword evidence="5 6" id="KW-0472">Membrane</keyword>
<sequence>MRTAALLPTFRKLYGRIEEDLEANDQIEVAIQNNYNSYGYGRKKMLILSTNTWIEGIIGAVYLAVGGICFFLAITFILIYLLKVQAIR</sequence>
<evidence type="ECO:0000256" key="3">
    <source>
        <dbReference type="ARBA" id="ARBA00022692"/>
    </source>
</evidence>
<evidence type="ECO:0000256" key="1">
    <source>
        <dbReference type="ARBA" id="ARBA00004370"/>
    </source>
</evidence>
<dbReference type="GO" id="GO:0005783">
    <property type="term" value="C:endoplasmic reticulum"/>
    <property type="evidence" value="ECO:0007669"/>
    <property type="project" value="TreeGrafter"/>
</dbReference>
<name>A0AAV0M8Z0_9ROSI</name>
<evidence type="ECO:0000313" key="7">
    <source>
        <dbReference type="EMBL" id="CAI0442439.1"/>
    </source>
</evidence>
<protein>
    <submittedName>
        <fullName evidence="7">Uncharacterized protein</fullName>
    </submittedName>
</protein>
<comment type="subcellular location">
    <subcellularLocation>
        <location evidence="1">Membrane</location>
    </subcellularLocation>
</comment>
<dbReference type="Proteomes" id="UP001154282">
    <property type="component" value="Unassembled WGS sequence"/>
</dbReference>